<sequence>MMPRLGGMRHGADALTDAVLDAIADEGGHDIEAGEHQRLIDPSLHADNATDASPEEEAGSATAAKVAIDRVHADASARAWRTKAAGKVAVNATPESVAQAKEKAEASLELAAAAAKARGVSSNLAQAAEERLQLASSWTEYQRANATAAALSESARRDAEDRVDTRKPHEIGAMTPREAFEYLRQAATKWENHCRRLASTFWWLNSAINTLIGVVGLLVTIVPSLLPDNQNPWLQALGVVTIVLAFIKQTVQASSTQKTYEQLADEFRKIKFRLHDEDSTIKDHITALQFRGGVAVMRTLKSKYQRYLDDLDVLEDQVPDLCCFCWCFKKPPSSCDARDAVGPKRQSQLQVEHAASSGASGAGPQQAPNGDGAVEDISAQSGGVPSSDAAAPMSTVKAAVSKMSTGIRKGAKAAPQRYSSEDIESFHRQQQETLDGIGDGLESFYRVRVPLPHADMATSIGGLATQSSGSSTTTSSSGSGSGALPAGSGAATGRGTAPRPRRASTGSAHADFQPNLDTIKEQASGAKRAAAAAGGGGGSSSSGEQQSGDAQPDAAAPTVQESFKREDIMARQSLNRGSKEGKGGSSAQGTGPLPVMRQLLSRGSSN</sequence>
<dbReference type="EMBL" id="JAFCMP010000531">
    <property type="protein sequence ID" value="KAG5176967.1"/>
    <property type="molecule type" value="Genomic_DNA"/>
</dbReference>
<keyword evidence="3" id="KW-1185">Reference proteome</keyword>
<protein>
    <submittedName>
        <fullName evidence="2">Uncharacterized protein</fullName>
    </submittedName>
</protein>
<gene>
    <name evidence="2" type="ORF">JKP88DRAFT_265259</name>
</gene>
<feature type="region of interest" description="Disordered" evidence="1">
    <location>
        <begin position="462"/>
        <end position="606"/>
    </location>
</feature>
<proteinExistence type="predicted"/>
<comment type="caution">
    <text evidence="2">The sequence shown here is derived from an EMBL/GenBank/DDBJ whole genome shotgun (WGS) entry which is preliminary data.</text>
</comment>
<dbReference type="AlphaFoldDB" id="A0A836C9C1"/>
<dbReference type="Proteomes" id="UP000664859">
    <property type="component" value="Unassembled WGS sequence"/>
</dbReference>
<feature type="compositionally biased region" description="Low complexity" evidence="1">
    <location>
        <begin position="354"/>
        <end position="368"/>
    </location>
</feature>
<feature type="compositionally biased region" description="Low complexity" evidence="1">
    <location>
        <begin position="462"/>
        <end position="498"/>
    </location>
</feature>
<organism evidence="2 3">
    <name type="scientific">Tribonema minus</name>
    <dbReference type="NCBI Taxonomy" id="303371"/>
    <lineage>
        <taxon>Eukaryota</taxon>
        <taxon>Sar</taxon>
        <taxon>Stramenopiles</taxon>
        <taxon>Ochrophyta</taxon>
        <taxon>PX clade</taxon>
        <taxon>Xanthophyceae</taxon>
        <taxon>Tribonematales</taxon>
        <taxon>Tribonemataceae</taxon>
        <taxon>Tribonema</taxon>
    </lineage>
</organism>
<evidence type="ECO:0000313" key="2">
    <source>
        <dbReference type="EMBL" id="KAG5176967.1"/>
    </source>
</evidence>
<accession>A0A836C9C1</accession>
<evidence type="ECO:0000256" key="1">
    <source>
        <dbReference type="SAM" id="MobiDB-lite"/>
    </source>
</evidence>
<evidence type="ECO:0000313" key="3">
    <source>
        <dbReference type="Proteomes" id="UP000664859"/>
    </source>
</evidence>
<feature type="compositionally biased region" description="Low complexity" evidence="1">
    <location>
        <begin position="522"/>
        <end position="532"/>
    </location>
</feature>
<feature type="region of interest" description="Disordered" evidence="1">
    <location>
        <begin position="346"/>
        <end position="390"/>
    </location>
</feature>
<reference evidence="2" key="1">
    <citation type="submission" date="2021-02" db="EMBL/GenBank/DDBJ databases">
        <title>First Annotated Genome of the Yellow-green Alga Tribonema minus.</title>
        <authorList>
            <person name="Mahan K.M."/>
        </authorList>
    </citation>
    <scope>NUCLEOTIDE SEQUENCE</scope>
    <source>
        <strain evidence="2">UTEX B ZZ1240</strain>
    </source>
</reference>
<feature type="compositionally biased region" description="Low complexity" evidence="1">
    <location>
        <begin position="541"/>
        <end position="551"/>
    </location>
</feature>
<name>A0A836C9C1_9STRA</name>